<proteinExistence type="predicted"/>
<organism evidence="1 2">
    <name type="scientific">Rothia aeria F0184</name>
    <dbReference type="NCBI Taxonomy" id="888019"/>
    <lineage>
        <taxon>Bacteria</taxon>
        <taxon>Bacillati</taxon>
        <taxon>Actinomycetota</taxon>
        <taxon>Actinomycetes</taxon>
        <taxon>Micrococcales</taxon>
        <taxon>Micrococcaceae</taxon>
        <taxon>Rothia</taxon>
    </lineage>
</organism>
<name>U7V0F9_9MICC</name>
<dbReference type="Proteomes" id="UP000017174">
    <property type="component" value="Unassembled WGS sequence"/>
</dbReference>
<dbReference type="EMBL" id="AXZG01000066">
    <property type="protein sequence ID" value="ERT64183.1"/>
    <property type="molecule type" value="Genomic_DNA"/>
</dbReference>
<sequence length="64" mass="7186">MYARPVTDFLLQGAHLCVCVTRIVIFREVRGVIQSRKPTPIEQIILELGVHPAQGISHARVFCT</sequence>
<reference evidence="1 2" key="1">
    <citation type="submission" date="2013-08" db="EMBL/GenBank/DDBJ databases">
        <authorList>
            <person name="Weinstock G."/>
            <person name="Sodergren E."/>
            <person name="Wylie T."/>
            <person name="Fulton L."/>
            <person name="Fulton R."/>
            <person name="Fronick C."/>
            <person name="O'Laughlin M."/>
            <person name="Godfrey J."/>
            <person name="Miner T."/>
            <person name="Herter B."/>
            <person name="Appelbaum E."/>
            <person name="Cordes M."/>
            <person name="Lek S."/>
            <person name="Wollam A."/>
            <person name="Pepin K.H."/>
            <person name="Palsikar V.B."/>
            <person name="Mitreva M."/>
            <person name="Wilson R.K."/>
        </authorList>
    </citation>
    <scope>NUCLEOTIDE SEQUENCE [LARGE SCALE GENOMIC DNA]</scope>
    <source>
        <strain evidence="1 2">F0184</strain>
    </source>
</reference>
<dbReference type="HOGENOM" id="CLU_2865056_0_0_11"/>
<accession>U7V0F9</accession>
<dbReference type="AlphaFoldDB" id="U7V0F9"/>
<evidence type="ECO:0000313" key="1">
    <source>
        <dbReference type="EMBL" id="ERT64183.1"/>
    </source>
</evidence>
<comment type="caution">
    <text evidence="1">The sequence shown here is derived from an EMBL/GenBank/DDBJ whole genome shotgun (WGS) entry which is preliminary data.</text>
</comment>
<gene>
    <name evidence="1" type="ORF">HMPREF0742_02383</name>
</gene>
<protein>
    <submittedName>
        <fullName evidence="1">Uncharacterized protein</fullName>
    </submittedName>
</protein>
<evidence type="ECO:0000313" key="2">
    <source>
        <dbReference type="Proteomes" id="UP000017174"/>
    </source>
</evidence>